<protein>
    <submittedName>
        <fullName evidence="1">Uncharacterized protein</fullName>
    </submittedName>
</protein>
<sequence>MNKKIIARNYWLALAAMYGLTLSVVAVAEMPWPLIMGSAFILFAVLHSIRYRQVGRKIQGKLATASPGVGVVGAVFGAAAVLIHGTPIAFWAGPLLGAVVFLGMYLYLHRFARFYSQTNETAT</sequence>
<proteinExistence type="predicted"/>
<organism evidence="1 2">
    <name type="scientific">Arthrobacter nitrophenolicus</name>
    <dbReference type="NCBI Taxonomy" id="683150"/>
    <lineage>
        <taxon>Bacteria</taxon>
        <taxon>Bacillati</taxon>
        <taxon>Actinomycetota</taxon>
        <taxon>Actinomycetes</taxon>
        <taxon>Micrococcales</taxon>
        <taxon>Micrococcaceae</taxon>
        <taxon>Arthrobacter</taxon>
    </lineage>
</organism>
<keyword evidence="2" id="KW-1185">Reference proteome</keyword>
<name>A0ACC6TKL2_9MICC</name>
<reference evidence="1" key="1">
    <citation type="submission" date="2024-06" db="EMBL/GenBank/DDBJ databases">
        <title>Genomic Encyclopedia of Type Strains, Phase IV (KMG-IV): sequencing the most valuable type-strain genomes for metagenomic binning, comparative biology and taxonomic classification.</title>
        <authorList>
            <person name="Goeker M."/>
        </authorList>
    </citation>
    <scope>NUCLEOTIDE SEQUENCE</scope>
    <source>
        <strain evidence="1">SJCon</strain>
    </source>
</reference>
<dbReference type="EMBL" id="JBEPNJ010000026">
    <property type="protein sequence ID" value="MET3774302.1"/>
    <property type="molecule type" value="Genomic_DNA"/>
</dbReference>
<dbReference type="Proteomes" id="UP001549207">
    <property type="component" value="Unassembled WGS sequence"/>
</dbReference>
<comment type="caution">
    <text evidence="1">The sequence shown here is derived from an EMBL/GenBank/DDBJ whole genome shotgun (WGS) entry which is preliminary data.</text>
</comment>
<evidence type="ECO:0000313" key="1">
    <source>
        <dbReference type="EMBL" id="MET3774302.1"/>
    </source>
</evidence>
<evidence type="ECO:0000313" key="2">
    <source>
        <dbReference type="Proteomes" id="UP001549207"/>
    </source>
</evidence>
<accession>A0ACC6TKL2</accession>
<gene>
    <name evidence="1" type="ORF">ABIC98_003977</name>
</gene>